<evidence type="ECO:0000256" key="5">
    <source>
        <dbReference type="SAM" id="MobiDB-lite"/>
    </source>
</evidence>
<dbReference type="GO" id="GO:0070916">
    <property type="term" value="C:inositol phosphoceramide synthase complex"/>
    <property type="evidence" value="ECO:0007669"/>
    <property type="project" value="TreeGrafter"/>
</dbReference>
<dbReference type="GO" id="GO:0006676">
    <property type="term" value="P:mannosyl diphosphorylinositol ceramide metabolic process"/>
    <property type="evidence" value="ECO:0007669"/>
    <property type="project" value="TreeGrafter"/>
</dbReference>
<feature type="transmembrane region" description="Helical" evidence="6">
    <location>
        <begin position="467"/>
        <end position="487"/>
    </location>
</feature>
<sequence>MAGLRQARKTTQLATQLQQITAGPSARRLPAVVEGLTIRSEGVKGNAGARHFVKSAIPAVRFANPSLRISFEQVPTVKRRKHAGAGAAQKAAEAAPVSEEDEAAAVWKQPPGLTVTFTDPSLPPAFFPLPPQRSERLVSAFWQTFGSEDSLRAWASGKGTTPATTAADAGVAAGGAEGERPVEVVEEVPVKGDGEALVGDAVGQLTATHRPGDTTHEAGQKGGRSTTSSSSSTRDDASTVSPRRGRVGSVGGFAALPLGTLERRVSAVQAMDSHRRSVPTLLVDVLIHINLLPAANRFLLSPIGVILLTLALLPLARLVYYWSEGDKPKAERGRGRWYAASIFLFPAALCATAHLGTLEISNALDLFAFGSYGALHFASPIIAAWWIWGFGTQGAACTFGWTLGAQNLAGLATHLVFPNASPWFYDVYGIDAAQPDYSYPGNPAGLVRVDSILGTHIYTKAFGKGPVVFGAIPSLHAATAICCSLFVVRYSKGYRGLIFMWLYCFWMFWATQYLHHHFAIDLLAGTFYSVVAFTLFERVRLRKLDRKHYSEGLTNGWERLWHARRDGENYDAYGERMLRRLAGGDDGDEPNLVGGIALSPSVSGEGTPARSVSPPAYRDGGYTSLPAVDDKEARECDSSSLEDDDGVVDDRPNGRHDLPTRRTASVV</sequence>
<feature type="transmembrane region" description="Helical" evidence="6">
    <location>
        <begin position="517"/>
        <end position="536"/>
    </location>
</feature>
<evidence type="ECO:0000256" key="2">
    <source>
        <dbReference type="ARBA" id="ARBA00022692"/>
    </source>
</evidence>
<feature type="transmembrane region" description="Helical" evidence="6">
    <location>
        <begin position="367"/>
        <end position="388"/>
    </location>
</feature>
<dbReference type="PANTHER" id="PTHR31310">
    <property type="match status" value="1"/>
</dbReference>
<dbReference type="OrthoDB" id="5784at2759"/>
<feature type="region of interest" description="Disordered" evidence="5">
    <location>
        <begin position="156"/>
        <end position="180"/>
    </location>
</feature>
<protein>
    <recommendedName>
        <fullName evidence="7">Phosphatidic acid phosphatase type 2/haloperoxidase domain-containing protein</fullName>
    </recommendedName>
</protein>
<feature type="transmembrane region" description="Helical" evidence="6">
    <location>
        <begin position="298"/>
        <end position="316"/>
    </location>
</feature>
<evidence type="ECO:0000256" key="1">
    <source>
        <dbReference type="ARBA" id="ARBA00004141"/>
    </source>
</evidence>
<keyword evidence="4 6" id="KW-0472">Membrane</keyword>
<dbReference type="AlphaFoldDB" id="A0A9P7B4Y6"/>
<feature type="transmembrane region" description="Helical" evidence="6">
    <location>
        <begin position="395"/>
        <end position="417"/>
    </location>
</feature>
<gene>
    <name evidence="8" type="ORF">C6P46_005032</name>
</gene>
<accession>A0A9P7B4Y6</accession>
<feature type="compositionally biased region" description="Low complexity" evidence="5">
    <location>
        <begin position="157"/>
        <end position="171"/>
    </location>
</feature>
<dbReference type="SMART" id="SM00014">
    <property type="entry name" value="acidPPc"/>
    <property type="match status" value="1"/>
</dbReference>
<dbReference type="CDD" id="cd03386">
    <property type="entry name" value="PAP2_Aur1_like"/>
    <property type="match status" value="1"/>
</dbReference>
<dbReference type="Proteomes" id="UP000777482">
    <property type="component" value="Unassembled WGS sequence"/>
</dbReference>
<dbReference type="InterPro" id="IPR052185">
    <property type="entry name" value="IPC_Synthase-Related"/>
</dbReference>
<feature type="region of interest" description="Disordered" evidence="5">
    <location>
        <begin position="206"/>
        <end position="248"/>
    </location>
</feature>
<feature type="compositionally biased region" description="Basic and acidic residues" evidence="5">
    <location>
        <begin position="210"/>
        <end position="219"/>
    </location>
</feature>
<dbReference type="EMBL" id="PUHQ01000051">
    <property type="protein sequence ID" value="KAG0659673.1"/>
    <property type="molecule type" value="Genomic_DNA"/>
</dbReference>
<dbReference type="GO" id="GO:0016020">
    <property type="term" value="C:membrane"/>
    <property type="evidence" value="ECO:0007669"/>
    <property type="project" value="UniProtKB-SubCell"/>
</dbReference>
<evidence type="ECO:0000256" key="3">
    <source>
        <dbReference type="ARBA" id="ARBA00022989"/>
    </source>
</evidence>
<feature type="region of interest" description="Disordered" evidence="5">
    <location>
        <begin position="593"/>
        <end position="667"/>
    </location>
</feature>
<evidence type="ECO:0000256" key="6">
    <source>
        <dbReference type="SAM" id="Phobius"/>
    </source>
</evidence>
<evidence type="ECO:0000313" key="8">
    <source>
        <dbReference type="EMBL" id="KAG0659673.1"/>
    </source>
</evidence>
<keyword evidence="9" id="KW-1185">Reference proteome</keyword>
<evidence type="ECO:0000259" key="7">
    <source>
        <dbReference type="SMART" id="SM00014"/>
    </source>
</evidence>
<feature type="transmembrane region" description="Helical" evidence="6">
    <location>
        <begin position="337"/>
        <end position="355"/>
    </location>
</feature>
<dbReference type="GO" id="GO:0030148">
    <property type="term" value="P:sphingolipid biosynthetic process"/>
    <property type="evidence" value="ECO:0007669"/>
    <property type="project" value="TreeGrafter"/>
</dbReference>
<keyword evidence="2 6" id="KW-0812">Transmembrane</keyword>
<feature type="compositionally biased region" description="Basic and acidic residues" evidence="5">
    <location>
        <begin position="648"/>
        <end position="660"/>
    </location>
</feature>
<dbReference type="PANTHER" id="PTHR31310:SF8">
    <property type="entry name" value="INOSITOLPHOSPHOTRANSFERASE 1"/>
    <property type="match status" value="1"/>
</dbReference>
<comment type="subcellular location">
    <subcellularLocation>
        <location evidence="1">Membrane</location>
        <topology evidence="1">Multi-pass membrane protein</topology>
    </subcellularLocation>
</comment>
<feature type="domain" description="Phosphatidic acid phosphatase type 2/haloperoxidase" evidence="7">
    <location>
        <begin position="396"/>
        <end position="537"/>
    </location>
</feature>
<comment type="caution">
    <text evidence="8">The sequence shown here is derived from an EMBL/GenBank/DDBJ whole genome shotgun (WGS) entry which is preliminary data.</text>
</comment>
<keyword evidence="3 6" id="KW-1133">Transmembrane helix</keyword>
<feature type="compositionally biased region" description="Basic and acidic residues" evidence="5">
    <location>
        <begin position="628"/>
        <end position="637"/>
    </location>
</feature>
<evidence type="ECO:0000313" key="9">
    <source>
        <dbReference type="Proteomes" id="UP000777482"/>
    </source>
</evidence>
<feature type="transmembrane region" description="Helical" evidence="6">
    <location>
        <begin position="494"/>
        <end position="511"/>
    </location>
</feature>
<organism evidence="8 9">
    <name type="scientific">Rhodotorula mucilaginosa</name>
    <name type="common">Yeast</name>
    <name type="synonym">Rhodotorula rubra</name>
    <dbReference type="NCBI Taxonomy" id="5537"/>
    <lineage>
        <taxon>Eukaryota</taxon>
        <taxon>Fungi</taxon>
        <taxon>Dikarya</taxon>
        <taxon>Basidiomycota</taxon>
        <taxon>Pucciniomycotina</taxon>
        <taxon>Microbotryomycetes</taxon>
        <taxon>Sporidiobolales</taxon>
        <taxon>Sporidiobolaceae</taxon>
        <taxon>Rhodotorula</taxon>
    </lineage>
</organism>
<dbReference type="Pfam" id="PF14378">
    <property type="entry name" value="PAP2_3"/>
    <property type="match status" value="1"/>
</dbReference>
<name>A0A9P7B4Y6_RHOMI</name>
<dbReference type="InterPro" id="IPR000326">
    <property type="entry name" value="PAP2/HPO"/>
</dbReference>
<reference evidence="8 9" key="1">
    <citation type="submission" date="2020-11" db="EMBL/GenBank/DDBJ databases">
        <title>Kefir isolates.</title>
        <authorList>
            <person name="Marcisauskas S."/>
            <person name="Kim Y."/>
            <person name="Blasche S."/>
        </authorList>
    </citation>
    <scope>NUCLEOTIDE SEQUENCE [LARGE SCALE GENOMIC DNA]</scope>
    <source>
        <strain evidence="8 9">KR</strain>
    </source>
</reference>
<feature type="compositionally biased region" description="Low complexity" evidence="5">
    <location>
        <begin position="224"/>
        <end position="242"/>
    </location>
</feature>
<dbReference type="InterPro" id="IPR026841">
    <property type="entry name" value="Aur1/Ipt1"/>
</dbReference>
<evidence type="ECO:0000256" key="4">
    <source>
        <dbReference type="ARBA" id="ARBA00023136"/>
    </source>
</evidence>
<proteinExistence type="predicted"/>